<dbReference type="EMBL" id="LN879502">
    <property type="protein sequence ID" value="CUI18009.1"/>
    <property type="molecule type" value="Genomic_DNA"/>
</dbReference>
<sequence>MKQEKIERILASVKAPLNHPLFYPRVFALTVKERKQERTASDKLSQMVVEEYEELSRRLDRSQIQEGCSVRNILRTTHLVKCLVDDKGEINLAILPTLIQQLKRHLYSLGPYRQYDSKRQEHILKVLQLLLLNKDLVRMLKKISRPLSNKLAEDVIRETLQLPAQTVISDAHTRRAVLAAWLCYLRQNVGSCFATAPAEIVQSEQPELFLQDLSDLIATGRLKRTFGGIEYSAPISASWGSGDLKKPIFMQLSTKGMMPEIWYSPGLMMAFEVVGLINKESTTKQKAKQIQDWLSPIILQHASHASFCIITTEEILRIVLLQAFGLTEHQIIEYENRPRAMIQSSLLMQTPLIGKHSGGIGERCANFLYQFEAAKNAFKSLSDNALLKTWEFTLASFSETKLEFTRWNLYASLGMGTNEPGGIGQCIQQNIQQKLDQVNKLAQDLQYDYEMIYTQVKTLESRMRHSSEKEVQWLKMEYQTRTNEFYFIQEQRDDAQSRASALVDLYDSLYQIYLELFKEYFQEVYDADMQEVSTGPFDDSPAGFRLLYKHGRSNTSQWTRIKNQTDFIDSLASFFVATEPQIASALEKQGVEKDLADVVTAIINHVKTKEFLETAFFRMAAAHNVPIVKDPLHHLDQVEKKPWVYTSGGTMNTLVSCYYRIEDKPKEAAKWVESEVELLVFLADTLKHIPRTLMNPYLEGQRSLMLMQSPTHAFLLKPCASPFKEAWMGEEFTYTSIRDLFVKPSEMFVDNIYLDTEMIQFLVQELAEKVPENFQPRFRALFNALSGPLNPVYFRDVLVDTMQQDRGLRYGSRPVLATDEIDSLLYSRLPLFPIHELKDRLHKILILLPGLSAAKADEILALFDRIPLSRSQHIASANQLQDACKALLCLSEVKTTMPFDYHLHVSSACQKLGFAMPTPIIFADTNWVKDEFGFVINPGTGRLELWRLDYTGSTGYPMSSWKEWVDGSRTDLKWGIYVKPPEYGQV</sequence>
<protein>
    <submittedName>
        <fullName evidence="1">Uncharacterized protein</fullName>
    </submittedName>
</protein>
<dbReference type="KEGG" id="pnl:PNK_2414"/>
<evidence type="ECO:0000313" key="2">
    <source>
        <dbReference type="Proteomes" id="UP000069902"/>
    </source>
</evidence>
<reference evidence="2" key="1">
    <citation type="submission" date="2015-09" db="EMBL/GenBank/DDBJ databases">
        <authorList>
            <person name="Bertelli C."/>
        </authorList>
    </citation>
    <scope>NUCLEOTIDE SEQUENCE [LARGE SCALE GENOMIC DNA]</scope>
    <source>
        <strain evidence="2">KNic</strain>
    </source>
</reference>
<dbReference type="Proteomes" id="UP000069902">
    <property type="component" value="Chromosome cPNK"/>
</dbReference>
<proteinExistence type="predicted"/>
<organism evidence="1 2">
    <name type="scientific">Candidatus Protochlamydia naegleriophila</name>
    <dbReference type="NCBI Taxonomy" id="389348"/>
    <lineage>
        <taxon>Bacteria</taxon>
        <taxon>Pseudomonadati</taxon>
        <taxon>Chlamydiota</taxon>
        <taxon>Chlamydiia</taxon>
        <taxon>Parachlamydiales</taxon>
        <taxon>Parachlamydiaceae</taxon>
        <taxon>Candidatus Protochlamydia</taxon>
    </lineage>
</organism>
<name>A0A0U5JDG1_9BACT</name>
<dbReference type="RefSeq" id="WP_059062266.1">
    <property type="nucleotide sequence ID" value="NZ_LN879502.1"/>
</dbReference>
<gene>
    <name evidence="1" type="ORF">PNK_2414</name>
</gene>
<accession>A0A0U5JDG1</accession>
<keyword evidence="2" id="KW-1185">Reference proteome</keyword>
<dbReference type="PATRIC" id="fig|389348.3.peg.2706"/>
<evidence type="ECO:0000313" key="1">
    <source>
        <dbReference type="EMBL" id="CUI18009.1"/>
    </source>
</evidence>
<dbReference type="InParanoid" id="A0A0U5JDG1"/>
<dbReference type="AlphaFoldDB" id="A0A0U5JDG1"/>